<dbReference type="InterPro" id="IPR050832">
    <property type="entry name" value="Bact_Acetyltransf"/>
</dbReference>
<keyword evidence="1 4" id="KW-0808">Transferase</keyword>
<dbReference type="PROSITE" id="PS51186">
    <property type="entry name" value="GNAT"/>
    <property type="match status" value="1"/>
</dbReference>
<comment type="caution">
    <text evidence="4">The sequence shown here is derived from an EMBL/GenBank/DDBJ whole genome shotgun (WGS) entry which is preliminary data.</text>
</comment>
<dbReference type="Pfam" id="PF00583">
    <property type="entry name" value="Acetyltransf_1"/>
    <property type="match status" value="1"/>
</dbReference>
<evidence type="ECO:0000313" key="4">
    <source>
        <dbReference type="EMBL" id="PRX24904.1"/>
    </source>
</evidence>
<dbReference type="GO" id="GO:0016747">
    <property type="term" value="F:acyltransferase activity, transferring groups other than amino-acyl groups"/>
    <property type="evidence" value="ECO:0007669"/>
    <property type="project" value="InterPro"/>
</dbReference>
<dbReference type="OrthoDB" id="9803233at2"/>
<evidence type="ECO:0000256" key="1">
    <source>
        <dbReference type="ARBA" id="ARBA00022679"/>
    </source>
</evidence>
<dbReference type="InterPro" id="IPR000182">
    <property type="entry name" value="GNAT_dom"/>
</dbReference>
<keyword evidence="5" id="KW-1185">Reference proteome</keyword>
<organism evidence="4 5">
    <name type="scientific">Actinoplanes italicus</name>
    <dbReference type="NCBI Taxonomy" id="113567"/>
    <lineage>
        <taxon>Bacteria</taxon>
        <taxon>Bacillati</taxon>
        <taxon>Actinomycetota</taxon>
        <taxon>Actinomycetes</taxon>
        <taxon>Micromonosporales</taxon>
        <taxon>Micromonosporaceae</taxon>
        <taxon>Actinoplanes</taxon>
    </lineage>
</organism>
<dbReference type="InterPro" id="IPR016181">
    <property type="entry name" value="Acyl_CoA_acyltransferase"/>
</dbReference>
<protein>
    <submittedName>
        <fullName evidence="4">Acetyltransferase (GNAT) family protein</fullName>
    </submittedName>
</protein>
<dbReference type="SUPFAM" id="SSF55729">
    <property type="entry name" value="Acyl-CoA N-acyltransferases (Nat)"/>
    <property type="match status" value="1"/>
</dbReference>
<evidence type="ECO:0000256" key="2">
    <source>
        <dbReference type="ARBA" id="ARBA00023315"/>
    </source>
</evidence>
<feature type="domain" description="N-acetyltransferase" evidence="3">
    <location>
        <begin position="4"/>
        <end position="153"/>
    </location>
</feature>
<accession>A0A2T0KMP1</accession>
<name>A0A2T0KMP1_9ACTN</name>
<dbReference type="PANTHER" id="PTHR43877">
    <property type="entry name" value="AMINOALKYLPHOSPHONATE N-ACETYLTRANSFERASE-RELATED-RELATED"/>
    <property type="match status" value="1"/>
</dbReference>
<evidence type="ECO:0000313" key="5">
    <source>
        <dbReference type="Proteomes" id="UP000239415"/>
    </source>
</evidence>
<sequence length="158" mass="17395">MQDIKIKSVRFDESEVQSLVAENLRDLSERYGGTGDDTPITADDFAAPNGDFLVAVADGELIASAGWRRHGDDAELKRMFTTQTARGRGVARRMLAAIEDSARDAGCRRMILETGDRQPEAIALYESAGYVRVDNFGYYKDHPDVLSYGKSLLPDFAG</sequence>
<dbReference type="AlphaFoldDB" id="A0A2T0KMP1"/>
<evidence type="ECO:0000259" key="3">
    <source>
        <dbReference type="PROSITE" id="PS51186"/>
    </source>
</evidence>
<keyword evidence="2" id="KW-0012">Acyltransferase</keyword>
<reference evidence="4 5" key="1">
    <citation type="submission" date="2018-03" db="EMBL/GenBank/DDBJ databases">
        <title>Genomic Encyclopedia of Archaeal and Bacterial Type Strains, Phase II (KMG-II): from individual species to whole genera.</title>
        <authorList>
            <person name="Goeker M."/>
        </authorList>
    </citation>
    <scope>NUCLEOTIDE SEQUENCE [LARGE SCALE GENOMIC DNA]</scope>
    <source>
        <strain evidence="4 5">DSM 43146</strain>
    </source>
</reference>
<dbReference type="CDD" id="cd04301">
    <property type="entry name" value="NAT_SF"/>
    <property type="match status" value="1"/>
</dbReference>
<proteinExistence type="predicted"/>
<dbReference type="Gene3D" id="3.40.630.30">
    <property type="match status" value="1"/>
</dbReference>
<gene>
    <name evidence="4" type="ORF">CLV67_102687</name>
</gene>
<dbReference type="Proteomes" id="UP000239415">
    <property type="component" value="Unassembled WGS sequence"/>
</dbReference>
<dbReference type="PANTHER" id="PTHR43877:SF2">
    <property type="entry name" value="AMINOALKYLPHOSPHONATE N-ACETYLTRANSFERASE-RELATED"/>
    <property type="match status" value="1"/>
</dbReference>
<dbReference type="RefSeq" id="WP_106316349.1">
    <property type="nucleotide sequence ID" value="NZ_BOMO01000008.1"/>
</dbReference>
<dbReference type="EMBL" id="PVMZ01000002">
    <property type="protein sequence ID" value="PRX24904.1"/>
    <property type="molecule type" value="Genomic_DNA"/>
</dbReference>